<evidence type="ECO:0008006" key="6">
    <source>
        <dbReference type="Google" id="ProtNLM"/>
    </source>
</evidence>
<dbReference type="Proteomes" id="UP001060018">
    <property type="component" value="Chromosome"/>
</dbReference>
<sequence>MIVAAIIALLLALLFIGVFEWERRDRKKTGSEEDKFFGNWALVAFWACAFFFVVFALSAF</sequence>
<dbReference type="RefSeq" id="WP_146277413.1">
    <property type="nucleotide sequence ID" value="NZ_CP042260.1"/>
</dbReference>
<accession>A0A5B8IP00</accession>
<dbReference type="EMBL" id="CP102487">
    <property type="protein sequence ID" value="UUX59295.1"/>
    <property type="molecule type" value="Genomic_DNA"/>
</dbReference>
<gene>
    <name evidence="2" type="ORF">FQA45_12830</name>
    <name evidence="3" type="ORF">NUH22_01240</name>
</gene>
<evidence type="ECO:0000256" key="1">
    <source>
        <dbReference type="SAM" id="Phobius"/>
    </source>
</evidence>
<protein>
    <recommendedName>
        <fullName evidence="6">Cytochrome c oxidase subunit II</fullName>
    </recommendedName>
</protein>
<dbReference type="Proteomes" id="UP000320717">
    <property type="component" value="Chromosome"/>
</dbReference>
<evidence type="ECO:0000313" key="4">
    <source>
        <dbReference type="Proteomes" id="UP000320717"/>
    </source>
</evidence>
<reference evidence="2 4" key="1">
    <citation type="submission" date="2019-07" db="EMBL/GenBank/DDBJ databases">
        <title>Complete Genome Sequence of drought tolerant Plant Growth-Promoting Rhizobacterium Glutamicibacter halophytocola DR408.</title>
        <authorList>
            <person name="Nishu S.D."/>
            <person name="Lee T.K."/>
        </authorList>
    </citation>
    <scope>NUCLEOTIDE SEQUENCE [LARGE SCALE GENOMIC DNA]</scope>
    <source>
        <strain evidence="2 4">DR408</strain>
    </source>
</reference>
<name>A0A5B8IP00_9MICC</name>
<evidence type="ECO:0000313" key="2">
    <source>
        <dbReference type="EMBL" id="QDY67123.1"/>
    </source>
</evidence>
<dbReference type="AlphaFoldDB" id="A0A5B8IP00"/>
<evidence type="ECO:0000313" key="5">
    <source>
        <dbReference type="Proteomes" id="UP001060018"/>
    </source>
</evidence>
<keyword evidence="1" id="KW-1133">Transmembrane helix</keyword>
<feature type="transmembrane region" description="Helical" evidence="1">
    <location>
        <begin position="36"/>
        <end position="57"/>
    </location>
</feature>
<proteinExistence type="predicted"/>
<evidence type="ECO:0000313" key="3">
    <source>
        <dbReference type="EMBL" id="UUX59295.1"/>
    </source>
</evidence>
<reference evidence="3" key="2">
    <citation type="journal article" date="2022" name="Pest Manag. Sci.">
        <title>Glutamicibacter halophytocola-mediated host fitness of potato tuber moth on Solanaceae crops.</title>
        <authorList>
            <person name="Wang W."/>
            <person name="Xiao G."/>
            <person name="Du G."/>
            <person name="Chang L."/>
            <person name="Yang Y."/>
            <person name="Ye J."/>
            <person name="Chen B."/>
        </authorList>
    </citation>
    <scope>NUCLEOTIDE SEQUENCE</scope>
    <source>
        <strain evidence="3">S2</strain>
    </source>
</reference>
<keyword evidence="1" id="KW-0812">Transmembrane</keyword>
<keyword evidence="4" id="KW-1185">Reference proteome</keyword>
<organism evidence="3 5">
    <name type="scientific">Glutamicibacter halophytocola</name>
    <dbReference type="NCBI Taxonomy" id="1933880"/>
    <lineage>
        <taxon>Bacteria</taxon>
        <taxon>Bacillati</taxon>
        <taxon>Actinomycetota</taxon>
        <taxon>Actinomycetes</taxon>
        <taxon>Micrococcales</taxon>
        <taxon>Micrococcaceae</taxon>
        <taxon>Glutamicibacter</taxon>
    </lineage>
</organism>
<dbReference type="EMBL" id="CP042260">
    <property type="protein sequence ID" value="QDY67123.1"/>
    <property type="molecule type" value="Genomic_DNA"/>
</dbReference>
<keyword evidence="1" id="KW-0472">Membrane</keyword>